<feature type="region of interest" description="Disordered" evidence="1">
    <location>
        <begin position="1"/>
        <end position="178"/>
    </location>
</feature>
<proteinExistence type="predicted"/>
<feature type="region of interest" description="Disordered" evidence="1">
    <location>
        <begin position="454"/>
        <end position="489"/>
    </location>
</feature>
<reference evidence="3" key="1">
    <citation type="submission" date="2011-07" db="EMBL/GenBank/DDBJ databases">
        <authorList>
            <consortium name="Caenorhabditis brenneri Sequencing and Analysis Consortium"/>
            <person name="Wilson R.K."/>
        </authorList>
    </citation>
    <scope>NUCLEOTIDE SEQUENCE [LARGE SCALE GENOMIC DNA]</scope>
    <source>
        <strain evidence="3">PB2801</strain>
    </source>
</reference>
<gene>
    <name evidence="2" type="ORF">CAEBREN_07164</name>
</gene>
<organism evidence="3">
    <name type="scientific">Caenorhabditis brenneri</name>
    <name type="common">Nematode worm</name>
    <dbReference type="NCBI Taxonomy" id="135651"/>
    <lineage>
        <taxon>Eukaryota</taxon>
        <taxon>Metazoa</taxon>
        <taxon>Ecdysozoa</taxon>
        <taxon>Nematoda</taxon>
        <taxon>Chromadorea</taxon>
        <taxon>Rhabditida</taxon>
        <taxon>Rhabditina</taxon>
        <taxon>Rhabditomorpha</taxon>
        <taxon>Rhabditoidea</taxon>
        <taxon>Rhabditidae</taxon>
        <taxon>Peloderinae</taxon>
        <taxon>Caenorhabditis</taxon>
    </lineage>
</organism>
<name>G0N2N5_CAEBE</name>
<dbReference type="HOGENOM" id="CLU_036535_0_0_1"/>
<dbReference type="EMBL" id="GL379830">
    <property type="protein sequence ID" value="EGT50806.1"/>
    <property type="molecule type" value="Genomic_DNA"/>
</dbReference>
<sequence length="489" mass="55015">MGKLSKTIGAPIGSPLEPELANIGANEEVRTATPEPTNDLEPNLLVDSSPYEPGKTPPYESPVESEAEAEEPKTEDEKEEEEDPDIPGPAPPAPWKTIAKSGPITPADVPEPKFLKEARIRKIVEESKKEEPKHQTKLSKEPCYETPEKSHEREPKDSRRSTPRKDRALEPKVSNKRLKSLVDPDSEALFLIRQEIINKMTHDQSLSDTDSRTLLLSLHSQVAKLTGAIENNNSSVDKLAGKVRSIHGHVAAQDEAFFKWIEKVERLITDSWRSQGRNRSSIDDYNKLLKEISKELNTKLDAIRAAEVGARFQSGIPRPEPNWMYPGHGATSSSNPQPNFTAMPTNGFAAYGYQNREPQPFYQHPHPEECAFCRGGHLSEKCKAYGKWYVRRRLMMDQNKCFVCMTPSTDGQTHEECKLKPPCVHCHTTYPSPQDLHRRQHAYALCERVKPVPMDPVKETAAPPPKKAKPTIKKETSSSTKKSSHKKYQ</sequence>
<dbReference type="AlphaFoldDB" id="G0N2N5"/>
<dbReference type="Proteomes" id="UP000008068">
    <property type="component" value="Unassembled WGS sequence"/>
</dbReference>
<evidence type="ECO:0000313" key="3">
    <source>
        <dbReference type="Proteomes" id="UP000008068"/>
    </source>
</evidence>
<protein>
    <submittedName>
        <fullName evidence="2">Uncharacterized protein</fullName>
    </submittedName>
</protein>
<dbReference type="FunCoup" id="G0N2N5">
    <property type="interactions" value="10"/>
</dbReference>
<dbReference type="InParanoid" id="G0N2N5"/>
<accession>G0N2N5</accession>
<feature type="compositionally biased region" description="Basic and acidic residues" evidence="1">
    <location>
        <begin position="110"/>
        <end position="170"/>
    </location>
</feature>
<evidence type="ECO:0000313" key="2">
    <source>
        <dbReference type="EMBL" id="EGT50806.1"/>
    </source>
</evidence>
<keyword evidence="3" id="KW-1185">Reference proteome</keyword>
<dbReference type="eggNOG" id="ENOG502TK94">
    <property type="taxonomic scope" value="Eukaryota"/>
</dbReference>
<evidence type="ECO:0000256" key="1">
    <source>
        <dbReference type="SAM" id="MobiDB-lite"/>
    </source>
</evidence>